<accession>A0A7N9D9Z3</accession>
<dbReference type="PRINTS" id="PR02045">
    <property type="entry name" value="F138DOMAIN"/>
</dbReference>
<evidence type="ECO:0000313" key="2">
    <source>
        <dbReference type="Ensembl" id="ENSMFAP00000060989.1"/>
    </source>
</evidence>
<evidence type="ECO:0000313" key="3">
    <source>
        <dbReference type="Proteomes" id="UP000233100"/>
    </source>
</evidence>
<sequence length="464" mass="48969">RGRVAPHPEYSKLNLGSCDFLVEKRIFHSGKHLDQGLPCPALGGVCKHPLPGTRARSTGKSQQLTGAHSGPTSLKHHSQPSARRKEAAPRLGPHVPPPTRCPHLVSSPQLAAQDTEGGRAGPGDCVRRRGSRPPAPCHTRAQVILWLSQGCGRRRRTGCPGFTSDGRAGEHFQQLLQPALQKCERGLDVGTVSPALGCASPPPLHPREPRHHDLLPEQEVPHFARGVPAAAAAEQGLPLHHAAPVVLKWSVTQVLGVRGAAGRRGAVPGPADRSHAGGLGEEPALRPHGVHDGPGGGAAGLRGTQRGEPEVAKLPWGRNSHMQIWTGDAWPLMGWGRHLQTQTGDADPWESVTGISLLLFFFFLRWSLALSSRLECSGHDLGSLQPPPPGSSNSPASASRVAGMTGVCHCAPLIFLFLVEMGFHCVGQAGLELLTSGDPPASASASQSAGMTGVSHRARPSRVR</sequence>
<reference evidence="2" key="1">
    <citation type="submission" date="2025-08" db="UniProtKB">
        <authorList>
            <consortium name="Ensembl"/>
        </authorList>
    </citation>
    <scope>IDENTIFICATION</scope>
</reference>
<feature type="region of interest" description="Disordered" evidence="1">
    <location>
        <begin position="442"/>
        <end position="464"/>
    </location>
</feature>
<dbReference type="AlphaFoldDB" id="A0A7N9D9Z3"/>
<feature type="region of interest" description="Disordered" evidence="1">
    <location>
        <begin position="261"/>
        <end position="307"/>
    </location>
</feature>
<feature type="region of interest" description="Disordered" evidence="1">
    <location>
        <begin position="50"/>
        <end position="136"/>
    </location>
</feature>
<reference evidence="2" key="2">
    <citation type="submission" date="2025-09" db="UniProtKB">
        <authorList>
            <consortium name="Ensembl"/>
        </authorList>
    </citation>
    <scope>IDENTIFICATION</scope>
</reference>
<organism evidence="2 3">
    <name type="scientific">Macaca fascicularis</name>
    <name type="common">Crab-eating macaque</name>
    <name type="synonym">Cynomolgus monkey</name>
    <dbReference type="NCBI Taxonomy" id="9541"/>
    <lineage>
        <taxon>Eukaryota</taxon>
        <taxon>Metazoa</taxon>
        <taxon>Chordata</taxon>
        <taxon>Craniata</taxon>
        <taxon>Vertebrata</taxon>
        <taxon>Euteleostomi</taxon>
        <taxon>Mammalia</taxon>
        <taxon>Eutheria</taxon>
        <taxon>Euarchontoglires</taxon>
        <taxon>Primates</taxon>
        <taxon>Haplorrhini</taxon>
        <taxon>Catarrhini</taxon>
        <taxon>Cercopithecidae</taxon>
        <taxon>Cercopithecinae</taxon>
        <taxon>Macaca</taxon>
    </lineage>
</organism>
<protein>
    <submittedName>
        <fullName evidence="2">Uncharacterized protein</fullName>
    </submittedName>
</protein>
<evidence type="ECO:0000256" key="1">
    <source>
        <dbReference type="SAM" id="MobiDB-lite"/>
    </source>
</evidence>
<dbReference type="Proteomes" id="UP000233100">
    <property type="component" value="Unplaced"/>
</dbReference>
<proteinExistence type="predicted"/>
<dbReference type="PANTHER" id="PTHR12138:SF152">
    <property type="entry name" value="C2H2-TYPE DOMAIN-CONTAINING PROTEIN"/>
    <property type="match status" value="1"/>
</dbReference>
<keyword evidence="3" id="KW-1185">Reference proteome</keyword>
<dbReference type="PANTHER" id="PTHR12138">
    <property type="entry name" value="PRIMATE-EXPANDED PROTEIN FAMILY"/>
    <property type="match status" value="1"/>
</dbReference>
<name>A0A7N9D9Z3_MACFA</name>
<feature type="compositionally biased region" description="Polar residues" evidence="1">
    <location>
        <begin position="55"/>
        <end position="72"/>
    </location>
</feature>
<feature type="compositionally biased region" description="Low complexity" evidence="1">
    <location>
        <begin position="261"/>
        <end position="271"/>
    </location>
</feature>
<dbReference type="GeneTree" id="ENSGT01120000271815"/>
<dbReference type="Ensembl" id="ENSMFAT00000078973.1">
    <property type="protein sequence ID" value="ENSMFAP00000060989.1"/>
    <property type="gene ID" value="ENSMFAG00000063752.1"/>
</dbReference>